<comment type="caution">
    <text evidence="8">The sequence shown here is derived from an EMBL/GenBank/DDBJ whole genome shotgun (WGS) entry which is preliminary data.</text>
</comment>
<dbReference type="PANTHER" id="PTHR24279">
    <property type="entry name" value="CYTOCHROME P450"/>
    <property type="match status" value="1"/>
</dbReference>
<comment type="cofactor">
    <cofactor evidence="1">
        <name>heme</name>
        <dbReference type="ChEBI" id="CHEBI:30413"/>
    </cofactor>
</comment>
<keyword evidence="4" id="KW-0479">Metal-binding</keyword>
<evidence type="ECO:0000256" key="2">
    <source>
        <dbReference type="ARBA" id="ARBA00010617"/>
    </source>
</evidence>
<evidence type="ECO:0000256" key="1">
    <source>
        <dbReference type="ARBA" id="ARBA00001971"/>
    </source>
</evidence>
<evidence type="ECO:0000256" key="3">
    <source>
        <dbReference type="ARBA" id="ARBA00022617"/>
    </source>
</evidence>
<dbReference type="Proteomes" id="UP000318571">
    <property type="component" value="Chromosome 2"/>
</dbReference>
<keyword evidence="6" id="KW-0408">Iron</keyword>
<dbReference type="Gene3D" id="1.10.630.10">
    <property type="entry name" value="Cytochrome P450"/>
    <property type="match status" value="1"/>
</dbReference>
<keyword evidence="7" id="KW-0503">Monooxygenase</keyword>
<gene>
    <name evidence="8" type="ORF">TCAL_04535</name>
</gene>
<keyword evidence="9" id="KW-1185">Reference proteome</keyword>
<dbReference type="AlphaFoldDB" id="A0A553PAW2"/>
<reference evidence="8 9" key="1">
    <citation type="journal article" date="2018" name="Nat. Ecol. Evol.">
        <title>Genomic signatures of mitonuclear coevolution across populations of Tigriopus californicus.</title>
        <authorList>
            <person name="Barreto F.S."/>
            <person name="Watson E.T."/>
            <person name="Lima T.G."/>
            <person name="Willett C.S."/>
            <person name="Edmands S."/>
            <person name="Li W."/>
            <person name="Burton R.S."/>
        </authorList>
    </citation>
    <scope>NUCLEOTIDE SEQUENCE [LARGE SCALE GENOMIC DNA]</scope>
    <source>
        <strain evidence="8 9">San Diego</strain>
    </source>
</reference>
<dbReference type="InterPro" id="IPR050479">
    <property type="entry name" value="CYP11_CYP27_families"/>
</dbReference>
<sequence length="469" mass="53799">MLKATLSLRGTLFHGPPRASFCRSNHIIYMKVLDGTTMEEAKIPPTSHIHRHNQASHHRMGPLFRQYFSYCSEGLWVGCKDLVREVSHAPHITPMCIYPVMWRLFEEKSGVKRGLSMNDLDAWHSNEAALKSLVINPTGLNHPMHPLISAQRLTDKWKSRNGSFTPHFDLEIWAIESSLTYLFGDSIDLFDTQLYHYCLKQMKKNIVALNLSFCPEEAALESSIWEGFKEAGVQALRMGREFSAATRESGGSGLVHQMRASGLWSEDDLNSLLADVLMNSSVNLMKTAMWIVHVMSSSTSIAEHLAKNSNDIGYIRLLLNETFRFFPVTPYLTKMNTEVLKLGGWEIPKGHLMIMSYFTLAQEEFFWQSDKYFWPERWDHCYDRDVNWRFSYSTLPIGFKINDCAFLKMTEEQLIPLVQVLASNLSLEQSNMTKYPDTKRAMDLSGLPSQPLVIQTNLRQANMRLHSML</sequence>
<name>A0A553PAW2_TIGCA</name>
<dbReference type="PANTHER" id="PTHR24279:SF120">
    <property type="entry name" value="CYTOCHROME P450"/>
    <property type="match status" value="1"/>
</dbReference>
<protein>
    <recommendedName>
        <fullName evidence="10">Cytochrome P450</fullName>
    </recommendedName>
</protein>
<dbReference type="SUPFAM" id="SSF48264">
    <property type="entry name" value="Cytochrome P450"/>
    <property type="match status" value="1"/>
</dbReference>
<proteinExistence type="inferred from homology"/>
<dbReference type="InterPro" id="IPR001128">
    <property type="entry name" value="Cyt_P450"/>
</dbReference>
<evidence type="ECO:0000256" key="6">
    <source>
        <dbReference type="ARBA" id="ARBA00023004"/>
    </source>
</evidence>
<dbReference type="EMBL" id="VCGU01000005">
    <property type="protein sequence ID" value="TRY74823.1"/>
    <property type="molecule type" value="Genomic_DNA"/>
</dbReference>
<comment type="similarity">
    <text evidence="2">Belongs to the cytochrome P450 family.</text>
</comment>
<keyword evidence="5" id="KW-0560">Oxidoreductase</keyword>
<dbReference type="GO" id="GO:0004497">
    <property type="term" value="F:monooxygenase activity"/>
    <property type="evidence" value="ECO:0007669"/>
    <property type="project" value="UniProtKB-KW"/>
</dbReference>
<dbReference type="GO" id="GO:0005506">
    <property type="term" value="F:iron ion binding"/>
    <property type="evidence" value="ECO:0007669"/>
    <property type="project" value="InterPro"/>
</dbReference>
<evidence type="ECO:0000256" key="7">
    <source>
        <dbReference type="ARBA" id="ARBA00023033"/>
    </source>
</evidence>
<evidence type="ECO:0000313" key="8">
    <source>
        <dbReference type="EMBL" id="TRY74823.1"/>
    </source>
</evidence>
<dbReference type="STRING" id="6832.A0A553PAW2"/>
<evidence type="ECO:0000313" key="9">
    <source>
        <dbReference type="Proteomes" id="UP000318571"/>
    </source>
</evidence>
<dbReference type="InterPro" id="IPR036396">
    <property type="entry name" value="Cyt_P450_sf"/>
</dbReference>
<dbReference type="GO" id="GO:0016705">
    <property type="term" value="F:oxidoreductase activity, acting on paired donors, with incorporation or reduction of molecular oxygen"/>
    <property type="evidence" value="ECO:0007669"/>
    <property type="project" value="InterPro"/>
</dbReference>
<dbReference type="GO" id="GO:0020037">
    <property type="term" value="F:heme binding"/>
    <property type="evidence" value="ECO:0007669"/>
    <property type="project" value="InterPro"/>
</dbReference>
<evidence type="ECO:0000256" key="5">
    <source>
        <dbReference type="ARBA" id="ARBA00023002"/>
    </source>
</evidence>
<evidence type="ECO:0008006" key="10">
    <source>
        <dbReference type="Google" id="ProtNLM"/>
    </source>
</evidence>
<accession>A0A553PAW2</accession>
<keyword evidence="3" id="KW-0349">Heme</keyword>
<evidence type="ECO:0000256" key="4">
    <source>
        <dbReference type="ARBA" id="ARBA00022723"/>
    </source>
</evidence>
<dbReference type="Pfam" id="PF00067">
    <property type="entry name" value="p450"/>
    <property type="match status" value="1"/>
</dbReference>
<organism evidence="8 9">
    <name type="scientific">Tigriopus californicus</name>
    <name type="common">Marine copepod</name>
    <dbReference type="NCBI Taxonomy" id="6832"/>
    <lineage>
        <taxon>Eukaryota</taxon>
        <taxon>Metazoa</taxon>
        <taxon>Ecdysozoa</taxon>
        <taxon>Arthropoda</taxon>
        <taxon>Crustacea</taxon>
        <taxon>Multicrustacea</taxon>
        <taxon>Hexanauplia</taxon>
        <taxon>Copepoda</taxon>
        <taxon>Harpacticoida</taxon>
        <taxon>Harpacticidae</taxon>
        <taxon>Tigriopus</taxon>
    </lineage>
</organism>